<dbReference type="GO" id="GO:0008986">
    <property type="term" value="F:pyruvate, water dikinase activity"/>
    <property type="evidence" value="ECO:0007669"/>
    <property type="project" value="UniProtKB-EC"/>
</dbReference>
<keyword evidence="7 15" id="KW-0808">Transferase</keyword>
<evidence type="ECO:0000256" key="14">
    <source>
        <dbReference type="ARBA" id="ARBA00047700"/>
    </source>
</evidence>
<dbReference type="Proteomes" id="UP000178659">
    <property type="component" value="Unassembled WGS sequence"/>
</dbReference>
<evidence type="ECO:0000256" key="7">
    <source>
        <dbReference type="ARBA" id="ARBA00022679"/>
    </source>
</evidence>
<evidence type="ECO:0000256" key="8">
    <source>
        <dbReference type="ARBA" id="ARBA00022723"/>
    </source>
</evidence>
<dbReference type="PIRSF" id="PIRSF000854">
    <property type="entry name" value="PEP_synthase"/>
    <property type="match status" value="1"/>
</dbReference>
<comment type="catalytic activity">
    <reaction evidence="14 15">
        <text>pyruvate + ATP + H2O = phosphoenolpyruvate + AMP + phosphate + 2 H(+)</text>
        <dbReference type="Rhea" id="RHEA:11364"/>
        <dbReference type="ChEBI" id="CHEBI:15361"/>
        <dbReference type="ChEBI" id="CHEBI:15377"/>
        <dbReference type="ChEBI" id="CHEBI:15378"/>
        <dbReference type="ChEBI" id="CHEBI:30616"/>
        <dbReference type="ChEBI" id="CHEBI:43474"/>
        <dbReference type="ChEBI" id="CHEBI:58702"/>
        <dbReference type="ChEBI" id="CHEBI:456215"/>
        <dbReference type="EC" id="2.7.9.2"/>
    </reaction>
</comment>
<evidence type="ECO:0000256" key="15">
    <source>
        <dbReference type="PIRNR" id="PIRNR000854"/>
    </source>
</evidence>
<dbReference type="GO" id="GO:0005524">
    <property type="term" value="F:ATP binding"/>
    <property type="evidence" value="ECO:0007669"/>
    <property type="project" value="UniProtKB-KW"/>
</dbReference>
<evidence type="ECO:0000256" key="2">
    <source>
        <dbReference type="ARBA" id="ARBA00002988"/>
    </source>
</evidence>
<evidence type="ECO:0000256" key="10">
    <source>
        <dbReference type="ARBA" id="ARBA00022777"/>
    </source>
</evidence>
<dbReference type="GO" id="GO:0046872">
    <property type="term" value="F:metal ion binding"/>
    <property type="evidence" value="ECO:0007669"/>
    <property type="project" value="UniProtKB-KW"/>
</dbReference>
<organism evidence="19 20">
    <name type="scientific">Candidatus Blackburnbacteria bacterium RIFCSPLOWO2_01_FULL_40_20</name>
    <dbReference type="NCBI Taxonomy" id="1797519"/>
    <lineage>
        <taxon>Bacteria</taxon>
        <taxon>Candidatus Blackburniibacteriota</taxon>
    </lineage>
</organism>
<dbReference type="EC" id="2.7.9.2" evidence="5 15"/>
<dbReference type="InterPro" id="IPR000121">
    <property type="entry name" value="PEP_util_C"/>
</dbReference>
<evidence type="ECO:0000256" key="12">
    <source>
        <dbReference type="ARBA" id="ARBA00022842"/>
    </source>
</evidence>
<dbReference type="SUPFAM" id="SSF56059">
    <property type="entry name" value="Glutathione synthetase ATP-binding domain-like"/>
    <property type="match status" value="1"/>
</dbReference>
<dbReference type="NCBIfam" id="TIGR01418">
    <property type="entry name" value="PEP_synth"/>
    <property type="match status" value="1"/>
</dbReference>
<evidence type="ECO:0000259" key="16">
    <source>
        <dbReference type="Pfam" id="PF00391"/>
    </source>
</evidence>
<dbReference type="Pfam" id="PF00391">
    <property type="entry name" value="PEP-utilizers"/>
    <property type="match status" value="1"/>
</dbReference>
<evidence type="ECO:0000256" key="11">
    <source>
        <dbReference type="ARBA" id="ARBA00022840"/>
    </source>
</evidence>
<dbReference type="Gene3D" id="3.30.470.20">
    <property type="entry name" value="ATP-grasp fold, B domain"/>
    <property type="match status" value="1"/>
</dbReference>
<feature type="domain" description="PEP-utilising enzyme mobile" evidence="16">
    <location>
        <begin position="363"/>
        <end position="434"/>
    </location>
</feature>
<protein>
    <recommendedName>
        <fullName evidence="6 15">Phosphoenolpyruvate synthase</fullName>
        <shortName evidence="15">PEP synthase</shortName>
        <ecNumber evidence="5 15">2.7.9.2</ecNumber>
    </recommendedName>
    <alternativeName>
        <fullName evidence="13 15">Pyruvate, water dikinase</fullName>
    </alternativeName>
</protein>
<evidence type="ECO:0000256" key="4">
    <source>
        <dbReference type="ARBA" id="ARBA00007837"/>
    </source>
</evidence>
<evidence type="ECO:0000313" key="20">
    <source>
        <dbReference type="Proteomes" id="UP000178659"/>
    </source>
</evidence>
<accession>A0A1G1VD11</accession>
<keyword evidence="9 15" id="KW-0547">Nucleotide-binding</keyword>
<dbReference type="FunFam" id="3.30.1490.20:FF:000010">
    <property type="entry name" value="Phosphoenolpyruvate synthase"/>
    <property type="match status" value="1"/>
</dbReference>
<evidence type="ECO:0000256" key="13">
    <source>
        <dbReference type="ARBA" id="ARBA00033470"/>
    </source>
</evidence>
<dbReference type="Gene3D" id="3.20.20.60">
    <property type="entry name" value="Phosphoenolpyruvate-binding domains"/>
    <property type="match status" value="1"/>
</dbReference>
<dbReference type="InterPro" id="IPR013815">
    <property type="entry name" value="ATP_grasp_subdomain_1"/>
</dbReference>
<dbReference type="NCBIfam" id="NF005057">
    <property type="entry name" value="PRK06464.1"/>
    <property type="match status" value="1"/>
</dbReference>
<dbReference type="InterPro" id="IPR002192">
    <property type="entry name" value="PPDK_AMP/ATP-bd"/>
</dbReference>
<dbReference type="InterPro" id="IPR040442">
    <property type="entry name" value="Pyrv_kinase-like_dom_sf"/>
</dbReference>
<feature type="domain" description="Pyruvate phosphate dikinase AMP/ATP-binding" evidence="17">
    <location>
        <begin position="17"/>
        <end position="329"/>
    </location>
</feature>
<dbReference type="PROSITE" id="PS00370">
    <property type="entry name" value="PEP_ENZYMES_PHOS_SITE"/>
    <property type="match status" value="1"/>
</dbReference>
<dbReference type="SUPFAM" id="SSF52009">
    <property type="entry name" value="Phosphohistidine domain"/>
    <property type="match status" value="1"/>
</dbReference>
<reference evidence="19 20" key="1">
    <citation type="journal article" date="2016" name="Nat. Commun.">
        <title>Thousands of microbial genomes shed light on interconnected biogeochemical processes in an aquifer system.</title>
        <authorList>
            <person name="Anantharaman K."/>
            <person name="Brown C.T."/>
            <person name="Hug L.A."/>
            <person name="Sharon I."/>
            <person name="Castelle C.J."/>
            <person name="Probst A.J."/>
            <person name="Thomas B.C."/>
            <person name="Singh A."/>
            <person name="Wilkins M.J."/>
            <person name="Karaoz U."/>
            <person name="Brodie E.L."/>
            <person name="Williams K.H."/>
            <person name="Hubbard S.S."/>
            <person name="Banfield J.F."/>
        </authorList>
    </citation>
    <scope>NUCLEOTIDE SEQUENCE [LARGE SCALE GENOMIC DNA]</scope>
</reference>
<keyword evidence="11 15" id="KW-0067">ATP-binding</keyword>
<name>A0A1G1VD11_9BACT</name>
<keyword evidence="12 15" id="KW-0460">Magnesium</keyword>
<dbReference type="Gene3D" id="3.30.1490.20">
    <property type="entry name" value="ATP-grasp fold, A domain"/>
    <property type="match status" value="1"/>
</dbReference>
<evidence type="ECO:0000256" key="1">
    <source>
        <dbReference type="ARBA" id="ARBA00001946"/>
    </source>
</evidence>
<comment type="similarity">
    <text evidence="4 15">Belongs to the PEP-utilizing enzyme family.</text>
</comment>
<dbReference type="Pfam" id="PF01326">
    <property type="entry name" value="PPDK_N"/>
    <property type="match status" value="1"/>
</dbReference>
<evidence type="ECO:0000313" key="19">
    <source>
        <dbReference type="EMBL" id="OGY13231.1"/>
    </source>
</evidence>
<dbReference type="SUPFAM" id="SSF51621">
    <property type="entry name" value="Phosphoenolpyruvate/pyruvate domain"/>
    <property type="match status" value="1"/>
</dbReference>
<keyword evidence="10 15" id="KW-0418">Kinase</keyword>
<dbReference type="InterPro" id="IPR015813">
    <property type="entry name" value="Pyrv/PenolPyrv_kinase-like_dom"/>
</dbReference>
<proteinExistence type="inferred from homology"/>
<evidence type="ECO:0000256" key="6">
    <source>
        <dbReference type="ARBA" id="ARBA00021623"/>
    </source>
</evidence>
<comment type="caution">
    <text evidence="19">The sequence shown here is derived from an EMBL/GenBank/DDBJ whole genome shotgun (WGS) entry which is preliminary data.</text>
</comment>
<dbReference type="GO" id="GO:0006094">
    <property type="term" value="P:gluconeogenesis"/>
    <property type="evidence" value="ECO:0007669"/>
    <property type="project" value="UniProtKB-UniPathway"/>
</dbReference>
<evidence type="ECO:0000256" key="5">
    <source>
        <dbReference type="ARBA" id="ARBA00011996"/>
    </source>
</evidence>
<dbReference type="Gene3D" id="3.50.30.10">
    <property type="entry name" value="Phosphohistidine domain"/>
    <property type="match status" value="1"/>
</dbReference>
<evidence type="ECO:0000259" key="18">
    <source>
        <dbReference type="Pfam" id="PF02896"/>
    </source>
</evidence>
<dbReference type="InterPro" id="IPR018274">
    <property type="entry name" value="PEP_util_AS"/>
</dbReference>
<evidence type="ECO:0000256" key="9">
    <source>
        <dbReference type="ARBA" id="ARBA00022741"/>
    </source>
</evidence>
<evidence type="ECO:0000256" key="3">
    <source>
        <dbReference type="ARBA" id="ARBA00004742"/>
    </source>
</evidence>
<dbReference type="EMBL" id="MHCC01000018">
    <property type="protein sequence ID" value="OGY13231.1"/>
    <property type="molecule type" value="Genomic_DNA"/>
</dbReference>
<keyword evidence="19" id="KW-0670">Pyruvate</keyword>
<dbReference type="UniPathway" id="UPA00138"/>
<dbReference type="InterPro" id="IPR008279">
    <property type="entry name" value="PEP-util_enz_mobile_dom"/>
</dbReference>
<evidence type="ECO:0000259" key="17">
    <source>
        <dbReference type="Pfam" id="PF01326"/>
    </source>
</evidence>
<dbReference type="PANTHER" id="PTHR43030">
    <property type="entry name" value="PHOSPHOENOLPYRUVATE SYNTHASE"/>
    <property type="match status" value="1"/>
</dbReference>
<dbReference type="Pfam" id="PF02896">
    <property type="entry name" value="PEP-utilizers_C"/>
    <property type="match status" value="1"/>
</dbReference>
<sequence length="759" mass="84281">MNEFILDFSQVDRENIAEVGGKGANLGEMTQAGFPVPPGFAITAYAYRHFIEENDLQKQIKSLIKSANFKRPQELQEASKKIRHLIERGTIPLDIKKETLARYSKMGSFLREARVAVRSSATAEDLPGASFAGQQESFLNVLGDANLMESVRLCWSSLFTPRAIFYREEKGFDHFKVALCVIVQKMIESEVSGIAFTNDPTTGDKHKMVIEAIWGLGELIVQGDVTPDKYELERHSLEILNIEKVAQTKQLVRAGHDNKERSVPRHRQNRQKLSDERIKELAKILQKIHAHYYFPQDIEWALDRGKFYIIQSRPITTLKDTDKDTDKENTRVGEVLLQGHGASPGIVTGVVKIVTSPKQIKKIKKGDILVAPMTSPDFVPAMKIAAAIVTDRGGVTSHAAIVSRELGIPCIVGTSNATKKLKDGEIVTVDAVKGEVSKGGRTGRNKGTDGDKGTTVKKVEVKLRDDIRTATKIYVNLAEPERSKEIAIMPVDGVGLLRAEFMIAEIGVHPRHLIAQGKQEVFVSKLTDGLTEFCKNFYPRPVVYRATDFKTNEYRNLSGGKDFEPIEPNPMLGFRGAFRYIANPDVFELELAAIKRVRETYKNLHVMIPFVRSPLELLQVKQIMAAAGLMRSPTFNLWMMVELPINVILIDDFLKVGIDGISVGSNDLTMLIEGTDRDNNEVASAFTELSPAVSWALERVIKACQKAGVTASICGQAVSSYDSLVEFLVKNGITSVSVNADAVGRVQKVIYEAERKNLK</sequence>
<comment type="pathway">
    <text evidence="3 15">Carbohydrate biosynthesis; gluconeogenesis.</text>
</comment>
<dbReference type="InterPro" id="IPR006319">
    <property type="entry name" value="PEP_synth"/>
</dbReference>
<comment type="function">
    <text evidence="2 15">Catalyzes the phosphorylation of pyruvate to phosphoenolpyruvate.</text>
</comment>
<comment type="cofactor">
    <cofactor evidence="1 15">
        <name>Mg(2+)</name>
        <dbReference type="ChEBI" id="CHEBI:18420"/>
    </cofactor>
</comment>
<feature type="domain" description="PEP-utilising enzyme C-terminal" evidence="18">
    <location>
        <begin position="468"/>
        <end position="753"/>
    </location>
</feature>
<dbReference type="AlphaFoldDB" id="A0A1G1VD11"/>
<dbReference type="InterPro" id="IPR036637">
    <property type="entry name" value="Phosphohistidine_dom_sf"/>
</dbReference>
<keyword evidence="8 15" id="KW-0479">Metal-binding</keyword>
<gene>
    <name evidence="19" type="ORF">A3A77_01510</name>
</gene>
<dbReference type="PANTHER" id="PTHR43030:SF1">
    <property type="entry name" value="PHOSPHOENOLPYRUVATE SYNTHASE"/>
    <property type="match status" value="1"/>
</dbReference>